<proteinExistence type="predicted"/>
<protein>
    <submittedName>
        <fullName evidence="1">Uncharacterized protein</fullName>
    </submittedName>
</protein>
<dbReference type="STRING" id="1035707.SAMN05216552_102091"/>
<evidence type="ECO:0000313" key="2">
    <source>
        <dbReference type="Proteomes" id="UP000199391"/>
    </source>
</evidence>
<dbReference type="AlphaFoldDB" id="A0A1I7KWL6"/>
<accession>A0A1I7KWL6</accession>
<sequence>MTRRRRAIANSISASGMVVLVREESVPSPIASRDNPSA</sequence>
<keyword evidence="2" id="KW-1185">Reference proteome</keyword>
<dbReference type="Proteomes" id="UP000199391">
    <property type="component" value="Unassembled WGS sequence"/>
</dbReference>
<gene>
    <name evidence="1" type="ORF">SAMN05216552_102091</name>
</gene>
<name>A0A1I7KWL6_9BURK</name>
<dbReference type="EMBL" id="FPBO01000020">
    <property type="protein sequence ID" value="SFV01849.1"/>
    <property type="molecule type" value="Genomic_DNA"/>
</dbReference>
<evidence type="ECO:0000313" key="1">
    <source>
        <dbReference type="EMBL" id="SFV01849.1"/>
    </source>
</evidence>
<organism evidence="1 2">
    <name type="scientific">Pseudoduganella namucuonensis</name>
    <dbReference type="NCBI Taxonomy" id="1035707"/>
    <lineage>
        <taxon>Bacteria</taxon>
        <taxon>Pseudomonadati</taxon>
        <taxon>Pseudomonadota</taxon>
        <taxon>Betaproteobacteria</taxon>
        <taxon>Burkholderiales</taxon>
        <taxon>Oxalobacteraceae</taxon>
        <taxon>Telluria group</taxon>
        <taxon>Pseudoduganella</taxon>
    </lineage>
</organism>
<reference evidence="2" key="1">
    <citation type="submission" date="2016-10" db="EMBL/GenBank/DDBJ databases">
        <authorList>
            <person name="Varghese N."/>
            <person name="Submissions S."/>
        </authorList>
    </citation>
    <scope>NUCLEOTIDE SEQUENCE [LARGE SCALE GENOMIC DNA]</scope>
    <source>
        <strain evidence="2">CGMCC 1.11014</strain>
    </source>
</reference>